<comment type="caution">
    <text evidence="2">The sequence shown here is derived from an EMBL/GenBank/DDBJ whole genome shotgun (WGS) entry which is preliminary data.</text>
</comment>
<feature type="region of interest" description="Disordered" evidence="1">
    <location>
        <begin position="128"/>
        <end position="151"/>
    </location>
</feature>
<dbReference type="SUPFAM" id="SSF53335">
    <property type="entry name" value="S-adenosyl-L-methionine-dependent methyltransferases"/>
    <property type="match status" value="1"/>
</dbReference>
<accession>A0ABP7DXI8</accession>
<dbReference type="InterPro" id="IPR029063">
    <property type="entry name" value="SAM-dependent_MTases_sf"/>
</dbReference>
<dbReference type="Gene3D" id="3.40.50.150">
    <property type="entry name" value="Vaccinia Virus protein VP39"/>
    <property type="match status" value="1"/>
</dbReference>
<evidence type="ECO:0008006" key="4">
    <source>
        <dbReference type="Google" id="ProtNLM"/>
    </source>
</evidence>
<protein>
    <recommendedName>
        <fullName evidence="4">Spermidine synthase</fullName>
    </recommendedName>
</protein>
<proteinExistence type="predicted"/>
<reference evidence="3" key="1">
    <citation type="journal article" date="2019" name="Int. J. Syst. Evol. Microbiol.">
        <title>The Global Catalogue of Microorganisms (GCM) 10K type strain sequencing project: providing services to taxonomists for standard genome sequencing and annotation.</title>
        <authorList>
            <consortium name="The Broad Institute Genomics Platform"/>
            <consortium name="The Broad Institute Genome Sequencing Center for Infectious Disease"/>
            <person name="Wu L."/>
            <person name="Ma J."/>
        </authorList>
    </citation>
    <scope>NUCLEOTIDE SEQUENCE [LARGE SCALE GENOMIC DNA]</scope>
    <source>
        <strain evidence="3">JCM 16548</strain>
    </source>
</reference>
<dbReference type="RefSeq" id="WP_344813316.1">
    <property type="nucleotide sequence ID" value="NZ_BAAAYX010000013.1"/>
</dbReference>
<dbReference type="Proteomes" id="UP001500051">
    <property type="component" value="Unassembled WGS sequence"/>
</dbReference>
<organism evidence="2 3">
    <name type="scientific">Microlunatus aurantiacus</name>
    <dbReference type="NCBI Taxonomy" id="446786"/>
    <lineage>
        <taxon>Bacteria</taxon>
        <taxon>Bacillati</taxon>
        <taxon>Actinomycetota</taxon>
        <taxon>Actinomycetes</taxon>
        <taxon>Propionibacteriales</taxon>
        <taxon>Propionibacteriaceae</taxon>
        <taxon>Microlunatus</taxon>
    </lineage>
</organism>
<keyword evidence="3" id="KW-1185">Reference proteome</keyword>
<evidence type="ECO:0000313" key="2">
    <source>
        <dbReference type="EMBL" id="GAA3710473.1"/>
    </source>
</evidence>
<evidence type="ECO:0000256" key="1">
    <source>
        <dbReference type="SAM" id="MobiDB-lite"/>
    </source>
</evidence>
<name>A0ABP7DXI8_9ACTN</name>
<dbReference type="EMBL" id="BAAAYX010000013">
    <property type="protein sequence ID" value="GAA3710473.1"/>
    <property type="molecule type" value="Genomic_DNA"/>
</dbReference>
<gene>
    <name evidence="2" type="ORF">GCM10022204_31130</name>
</gene>
<evidence type="ECO:0000313" key="3">
    <source>
        <dbReference type="Proteomes" id="UP001500051"/>
    </source>
</evidence>
<sequence>MDEPPQTVARRTGPRGEVVLRRRTLEDGSVDELIVNGAFAMDSAETGSERALAALAWPGARVLVGGLGLGFTTEAVLAERVASVDVVELEEALVGWAYEAVTPRLGRLARDPRVRLWVADVVTVLTGTDDRPAGPSAATPPPGAGVEPNGPTGPWDAILLDVDNGPDFLIHAENAALYGTDVLRSALRRLTPGGLLAIWCQGPHAGLRARLEALSPTAREERHVVQRGRHRIAYVIYTVHAPG</sequence>